<dbReference type="RefSeq" id="WP_091129876.1">
    <property type="nucleotide sequence ID" value="NZ_FMVJ01000002.1"/>
</dbReference>
<dbReference type="GO" id="GO:0016301">
    <property type="term" value="F:kinase activity"/>
    <property type="evidence" value="ECO:0007669"/>
    <property type="project" value="UniProtKB-KW"/>
</dbReference>
<dbReference type="InterPro" id="IPR001437">
    <property type="entry name" value="Tscrpt_elong_fac_GreA/B_C"/>
</dbReference>
<dbReference type="Gene3D" id="3.10.50.30">
    <property type="entry name" value="Transcription elongation factor, GreA/GreB, C-terminal domain"/>
    <property type="match status" value="1"/>
</dbReference>
<dbReference type="GO" id="GO:0032784">
    <property type="term" value="P:regulation of DNA-templated transcription elongation"/>
    <property type="evidence" value="ECO:0007669"/>
    <property type="project" value="InterPro"/>
</dbReference>
<dbReference type="InterPro" id="IPR029462">
    <property type="entry name" value="Rnk_N"/>
</dbReference>
<name>A0A1G5CX84_9HYPH</name>
<evidence type="ECO:0000313" key="3">
    <source>
        <dbReference type="EMBL" id="SCY07179.1"/>
    </source>
</evidence>
<dbReference type="Pfam" id="PF01272">
    <property type="entry name" value="GreA_GreB"/>
    <property type="match status" value="1"/>
</dbReference>
<dbReference type="AlphaFoldDB" id="A0A1G5CX84"/>
<dbReference type="InterPro" id="IPR023459">
    <property type="entry name" value="Tscrpt_elong_fac_GreA/B_fam"/>
</dbReference>
<dbReference type="GO" id="GO:0070063">
    <property type="term" value="F:RNA polymerase binding"/>
    <property type="evidence" value="ECO:0007669"/>
    <property type="project" value="InterPro"/>
</dbReference>
<dbReference type="Pfam" id="PF14760">
    <property type="entry name" value="Rnk_N"/>
    <property type="match status" value="1"/>
</dbReference>
<keyword evidence="4" id="KW-1185">Reference proteome</keyword>
<dbReference type="GO" id="GO:0003677">
    <property type="term" value="F:DNA binding"/>
    <property type="evidence" value="ECO:0007669"/>
    <property type="project" value="InterPro"/>
</dbReference>
<dbReference type="Proteomes" id="UP000199569">
    <property type="component" value="Unassembled WGS sequence"/>
</dbReference>
<evidence type="ECO:0000313" key="4">
    <source>
        <dbReference type="Proteomes" id="UP000199569"/>
    </source>
</evidence>
<keyword evidence="3" id="KW-0418">Kinase</keyword>
<dbReference type="EMBL" id="FMVJ01000002">
    <property type="protein sequence ID" value="SCY07179.1"/>
    <property type="molecule type" value="Genomic_DNA"/>
</dbReference>
<evidence type="ECO:0000259" key="1">
    <source>
        <dbReference type="Pfam" id="PF01272"/>
    </source>
</evidence>
<dbReference type="Gene3D" id="1.10.286.20">
    <property type="match status" value="1"/>
</dbReference>
<dbReference type="SUPFAM" id="SSF54534">
    <property type="entry name" value="FKBP-like"/>
    <property type="match status" value="1"/>
</dbReference>
<dbReference type="OrthoDB" id="192847at2"/>
<dbReference type="STRING" id="549386.SAMN02927923_00704"/>
<proteinExistence type="predicted"/>
<reference evidence="3 4" key="1">
    <citation type="submission" date="2016-10" db="EMBL/GenBank/DDBJ databases">
        <authorList>
            <person name="de Groot N.N."/>
        </authorList>
    </citation>
    <scope>NUCLEOTIDE SEQUENCE [LARGE SCALE GENOMIC DNA]</scope>
    <source>
        <strain evidence="3 4">CGMCC 1.7666</strain>
    </source>
</reference>
<protein>
    <submittedName>
        <fullName evidence="3">Regulator of nucleoside diphosphate kinase</fullName>
    </submittedName>
</protein>
<dbReference type="PANTHER" id="PTHR30437">
    <property type="entry name" value="TRANSCRIPTION ELONGATION FACTOR GREA"/>
    <property type="match status" value="1"/>
</dbReference>
<feature type="domain" description="Transcription elongation factor GreA/GreB C-terminal" evidence="1">
    <location>
        <begin position="56"/>
        <end position="118"/>
    </location>
</feature>
<keyword evidence="3" id="KW-0808">Transferase</keyword>
<dbReference type="GO" id="GO:0006354">
    <property type="term" value="P:DNA-templated transcription elongation"/>
    <property type="evidence" value="ECO:0007669"/>
    <property type="project" value="TreeGrafter"/>
</dbReference>
<evidence type="ECO:0000259" key="2">
    <source>
        <dbReference type="Pfam" id="PF14760"/>
    </source>
</evidence>
<dbReference type="InterPro" id="IPR036953">
    <property type="entry name" value="GreA/GreB_C_sf"/>
</dbReference>
<accession>A0A1G5CX84</accession>
<feature type="domain" description="Regulator of nucleoside diphosphate kinase N-terminal" evidence="2">
    <location>
        <begin position="7"/>
        <end position="48"/>
    </location>
</feature>
<gene>
    <name evidence="3" type="ORF">SAMN02927923_00704</name>
</gene>
<dbReference type="NCBIfam" id="NF004396">
    <property type="entry name" value="PRK05753.1"/>
    <property type="match status" value="1"/>
</dbReference>
<organism evidence="3 4">
    <name type="scientific">Microvirga guangxiensis</name>
    <dbReference type="NCBI Taxonomy" id="549386"/>
    <lineage>
        <taxon>Bacteria</taxon>
        <taxon>Pseudomonadati</taxon>
        <taxon>Pseudomonadota</taxon>
        <taxon>Alphaproteobacteria</taxon>
        <taxon>Hyphomicrobiales</taxon>
        <taxon>Methylobacteriaceae</taxon>
        <taxon>Microvirga</taxon>
    </lineage>
</organism>
<sequence length="140" mass="15348">MTQVNLPPITITAVDYNRLARMATAGIQSQRYTIAEMLADELDRAMVVAPGAIHPGIVTMHSEVEYQDMVTGDIRRITLVYPGEEDLDAGRISVMTQIGAALIGLSEGQSIEWDAPTGGWRGLMVRRVHFQPERIVDLGA</sequence>
<dbReference type="PANTHER" id="PTHR30437:SF5">
    <property type="entry name" value="REGULATOR OF NUCLEOSIDE DIPHOSPHATE KINASE"/>
    <property type="match status" value="1"/>
</dbReference>